<dbReference type="Pfam" id="PF00112">
    <property type="entry name" value="Peptidase_C1"/>
    <property type="match status" value="1"/>
</dbReference>
<dbReference type="AlphaFoldDB" id="A0ABD0P8V9"/>
<evidence type="ECO:0000313" key="2">
    <source>
        <dbReference type="EMBL" id="KAL0170110.1"/>
    </source>
</evidence>
<keyword evidence="3" id="KW-1185">Reference proteome</keyword>
<dbReference type="Proteomes" id="UP001529510">
    <property type="component" value="Unassembled WGS sequence"/>
</dbReference>
<accession>A0ABD0P8V9</accession>
<dbReference type="Gene3D" id="3.90.70.10">
    <property type="entry name" value="Cysteine proteinases"/>
    <property type="match status" value="1"/>
</dbReference>
<gene>
    <name evidence="2" type="ORF">M9458_034706</name>
</gene>
<evidence type="ECO:0000259" key="1">
    <source>
        <dbReference type="Pfam" id="PF00112"/>
    </source>
</evidence>
<comment type="caution">
    <text evidence="2">The sequence shown here is derived from an EMBL/GenBank/DDBJ whole genome shotgun (WGS) entry which is preliminary data.</text>
</comment>
<sequence length="53" mass="5471">CRFNPNSVGANCTGYVDIASGDESALQEAVATIGPISVGIDAGHFSFQFYESG</sequence>
<dbReference type="SUPFAM" id="SSF54001">
    <property type="entry name" value="Cysteine proteinases"/>
    <property type="match status" value="1"/>
</dbReference>
<evidence type="ECO:0000313" key="3">
    <source>
        <dbReference type="Proteomes" id="UP001529510"/>
    </source>
</evidence>
<proteinExistence type="predicted"/>
<feature type="non-terminal residue" evidence="2">
    <location>
        <position position="1"/>
    </location>
</feature>
<organism evidence="2 3">
    <name type="scientific">Cirrhinus mrigala</name>
    <name type="common">Mrigala</name>
    <dbReference type="NCBI Taxonomy" id="683832"/>
    <lineage>
        <taxon>Eukaryota</taxon>
        <taxon>Metazoa</taxon>
        <taxon>Chordata</taxon>
        <taxon>Craniata</taxon>
        <taxon>Vertebrata</taxon>
        <taxon>Euteleostomi</taxon>
        <taxon>Actinopterygii</taxon>
        <taxon>Neopterygii</taxon>
        <taxon>Teleostei</taxon>
        <taxon>Ostariophysi</taxon>
        <taxon>Cypriniformes</taxon>
        <taxon>Cyprinidae</taxon>
        <taxon>Labeoninae</taxon>
        <taxon>Labeonini</taxon>
        <taxon>Cirrhinus</taxon>
    </lineage>
</organism>
<protein>
    <recommendedName>
        <fullName evidence="1">Peptidase C1A papain C-terminal domain-containing protein</fullName>
    </recommendedName>
</protein>
<feature type="non-terminal residue" evidence="2">
    <location>
        <position position="53"/>
    </location>
</feature>
<feature type="domain" description="Peptidase C1A papain C-terminal" evidence="1">
    <location>
        <begin position="1"/>
        <end position="53"/>
    </location>
</feature>
<dbReference type="EMBL" id="JAMKFB020000017">
    <property type="protein sequence ID" value="KAL0170110.1"/>
    <property type="molecule type" value="Genomic_DNA"/>
</dbReference>
<reference evidence="2 3" key="1">
    <citation type="submission" date="2024-05" db="EMBL/GenBank/DDBJ databases">
        <title>Genome sequencing and assembly of Indian major carp, Cirrhinus mrigala (Hamilton, 1822).</title>
        <authorList>
            <person name="Mohindra V."/>
            <person name="Chowdhury L.M."/>
            <person name="Lal K."/>
            <person name="Jena J.K."/>
        </authorList>
    </citation>
    <scope>NUCLEOTIDE SEQUENCE [LARGE SCALE GENOMIC DNA]</scope>
    <source>
        <strain evidence="2">CM1030</strain>
        <tissue evidence="2">Blood</tissue>
    </source>
</reference>
<name>A0ABD0P8V9_CIRMR</name>
<dbReference type="InterPro" id="IPR000668">
    <property type="entry name" value="Peptidase_C1A_C"/>
</dbReference>
<dbReference type="InterPro" id="IPR038765">
    <property type="entry name" value="Papain-like_cys_pep_sf"/>
</dbReference>